<protein>
    <recommendedName>
        <fullName evidence="4">DUF4149 domain-containing protein</fullName>
    </recommendedName>
</protein>
<dbReference type="STRING" id="1142394.PSMK_24410"/>
<gene>
    <name evidence="2" type="ordered locus">PSMK_24410</name>
</gene>
<keyword evidence="1" id="KW-0472">Membrane</keyword>
<dbReference type="EMBL" id="AP012338">
    <property type="protein sequence ID" value="BAM04600.1"/>
    <property type="molecule type" value="Genomic_DNA"/>
</dbReference>
<feature type="transmembrane region" description="Helical" evidence="1">
    <location>
        <begin position="170"/>
        <end position="188"/>
    </location>
</feature>
<keyword evidence="1" id="KW-1133">Transmembrane helix</keyword>
<sequence length="198" mass="20921">MNGHRINQALYQLFLGVWFGAMVMLVLAATAAFGFVRDPQTTLLVQVEGFGAPLTGSAARGWVAGGIVGAALRRLEILQLICFAGVAAATVLQCTLFRARLAARPASKRNGLRIFLLVVPAAIVLFNLAVVAPGIDANRSMKYDPAAEASRAQAADEAFAFYHGLSTKTYGVSTLMLLGAVVLGPWCFHREEGAAGRG</sequence>
<evidence type="ECO:0000313" key="2">
    <source>
        <dbReference type="EMBL" id="BAM04600.1"/>
    </source>
</evidence>
<name>I0IH62_PHYMF</name>
<feature type="transmembrane region" description="Helical" evidence="1">
    <location>
        <begin position="12"/>
        <end position="36"/>
    </location>
</feature>
<dbReference type="Proteomes" id="UP000007881">
    <property type="component" value="Chromosome"/>
</dbReference>
<feature type="transmembrane region" description="Helical" evidence="1">
    <location>
        <begin position="77"/>
        <end position="99"/>
    </location>
</feature>
<organism evidence="2 3">
    <name type="scientific">Phycisphaera mikurensis (strain NBRC 102666 / KCTC 22515 / FYK2301M01)</name>
    <dbReference type="NCBI Taxonomy" id="1142394"/>
    <lineage>
        <taxon>Bacteria</taxon>
        <taxon>Pseudomonadati</taxon>
        <taxon>Planctomycetota</taxon>
        <taxon>Phycisphaerae</taxon>
        <taxon>Phycisphaerales</taxon>
        <taxon>Phycisphaeraceae</taxon>
        <taxon>Phycisphaera</taxon>
    </lineage>
</organism>
<proteinExistence type="predicted"/>
<evidence type="ECO:0008006" key="4">
    <source>
        <dbReference type="Google" id="ProtNLM"/>
    </source>
</evidence>
<dbReference type="HOGENOM" id="CLU_1377046_0_0_0"/>
<dbReference type="RefSeq" id="WP_014437813.1">
    <property type="nucleotide sequence ID" value="NC_017080.1"/>
</dbReference>
<reference evidence="2 3" key="1">
    <citation type="submission" date="2012-02" db="EMBL/GenBank/DDBJ databases">
        <title>Complete genome sequence of Phycisphaera mikurensis NBRC 102666.</title>
        <authorList>
            <person name="Ankai A."/>
            <person name="Hosoyama A."/>
            <person name="Terui Y."/>
            <person name="Sekine M."/>
            <person name="Fukai R."/>
            <person name="Kato Y."/>
            <person name="Nakamura S."/>
            <person name="Yamada-Narita S."/>
            <person name="Kawakoshi A."/>
            <person name="Fukunaga Y."/>
            <person name="Yamazaki S."/>
            <person name="Fujita N."/>
        </authorList>
    </citation>
    <scope>NUCLEOTIDE SEQUENCE [LARGE SCALE GENOMIC DNA]</scope>
    <source>
        <strain evidence="3">NBRC 102666 / KCTC 22515 / FYK2301M01</strain>
    </source>
</reference>
<dbReference type="KEGG" id="phm:PSMK_24410"/>
<dbReference type="AlphaFoldDB" id="I0IH62"/>
<keyword evidence="1" id="KW-0812">Transmembrane</keyword>
<accession>I0IH62</accession>
<keyword evidence="3" id="KW-1185">Reference proteome</keyword>
<evidence type="ECO:0000256" key="1">
    <source>
        <dbReference type="SAM" id="Phobius"/>
    </source>
</evidence>
<feature type="transmembrane region" description="Helical" evidence="1">
    <location>
        <begin position="111"/>
        <end position="135"/>
    </location>
</feature>
<evidence type="ECO:0000313" key="3">
    <source>
        <dbReference type="Proteomes" id="UP000007881"/>
    </source>
</evidence>